<evidence type="ECO:0000313" key="1">
    <source>
        <dbReference type="EMBL" id="KJA15018.1"/>
    </source>
</evidence>
<keyword evidence="2" id="KW-1185">Reference proteome</keyword>
<name>A0A0D2LVY5_HYPSF</name>
<proteinExistence type="predicted"/>
<reference evidence="2" key="1">
    <citation type="submission" date="2014-04" db="EMBL/GenBank/DDBJ databases">
        <title>Evolutionary Origins and Diversification of the Mycorrhizal Mutualists.</title>
        <authorList>
            <consortium name="DOE Joint Genome Institute"/>
            <consortium name="Mycorrhizal Genomics Consortium"/>
            <person name="Kohler A."/>
            <person name="Kuo A."/>
            <person name="Nagy L.G."/>
            <person name="Floudas D."/>
            <person name="Copeland A."/>
            <person name="Barry K.W."/>
            <person name="Cichocki N."/>
            <person name="Veneault-Fourrey C."/>
            <person name="LaButti K."/>
            <person name="Lindquist E.A."/>
            <person name="Lipzen A."/>
            <person name="Lundell T."/>
            <person name="Morin E."/>
            <person name="Murat C."/>
            <person name="Riley R."/>
            <person name="Ohm R."/>
            <person name="Sun H."/>
            <person name="Tunlid A."/>
            <person name="Henrissat B."/>
            <person name="Grigoriev I.V."/>
            <person name="Hibbett D.S."/>
            <person name="Martin F."/>
        </authorList>
    </citation>
    <scope>NUCLEOTIDE SEQUENCE [LARGE SCALE GENOMIC DNA]</scope>
    <source>
        <strain evidence="2">FD-334 SS-4</strain>
    </source>
</reference>
<dbReference type="AlphaFoldDB" id="A0A0D2LVY5"/>
<gene>
    <name evidence="1" type="ORF">HYPSUDRAFT_411292</name>
</gene>
<dbReference type="Proteomes" id="UP000054270">
    <property type="component" value="Unassembled WGS sequence"/>
</dbReference>
<dbReference type="EMBL" id="KN817657">
    <property type="protein sequence ID" value="KJA15018.1"/>
    <property type="molecule type" value="Genomic_DNA"/>
</dbReference>
<protein>
    <submittedName>
        <fullName evidence="1">Uncharacterized protein</fullName>
    </submittedName>
</protein>
<organism evidence="1 2">
    <name type="scientific">Hypholoma sublateritium (strain FD-334 SS-4)</name>
    <dbReference type="NCBI Taxonomy" id="945553"/>
    <lineage>
        <taxon>Eukaryota</taxon>
        <taxon>Fungi</taxon>
        <taxon>Dikarya</taxon>
        <taxon>Basidiomycota</taxon>
        <taxon>Agaricomycotina</taxon>
        <taxon>Agaricomycetes</taxon>
        <taxon>Agaricomycetidae</taxon>
        <taxon>Agaricales</taxon>
        <taxon>Agaricineae</taxon>
        <taxon>Strophariaceae</taxon>
        <taxon>Hypholoma</taxon>
    </lineage>
</organism>
<sequence>MHRAACVVPRGSQVARMGLAATFCTSVDPTCRRQREAGKRRAWVTTRRCRWAWYPTAHSVCRHKHPRHRPSPTRVRLRAITASLGIRVSPCSRPPTHQRRRHPIPPSYVSHNPPIPLNKSVLVTLSRNLSPASFALAHDITISVVPFGSSPPGLLKLPRVVFCHKFYVFHEICGKLRIRAFKWHNIGVKGASILEITHDQAQILPARRPTTFFTRPISTVHFLFSSPCASQYAI</sequence>
<evidence type="ECO:0000313" key="2">
    <source>
        <dbReference type="Proteomes" id="UP000054270"/>
    </source>
</evidence>
<accession>A0A0D2LVY5</accession>